<reference evidence="3" key="1">
    <citation type="submission" date="2016-11" db="UniProtKB">
        <authorList>
            <consortium name="WormBaseParasite"/>
        </authorList>
    </citation>
    <scope>IDENTIFICATION</scope>
</reference>
<name>A0A1I8IYW8_9PLAT</name>
<dbReference type="AlphaFoldDB" id="A0A1I8IYW8"/>
<evidence type="ECO:0000256" key="1">
    <source>
        <dbReference type="SAM" id="MobiDB-lite"/>
    </source>
</evidence>
<proteinExistence type="predicted"/>
<sequence length="147" mass="16151">PSRPWRAAFAAYKLTSAATSCAPRRPTLQLEISVFKSSLSGHPYSRDAGTGVVLVELPPSRTVVRGGSGNASSSKFRTRKQRRYSSSYWSFRMVISIESEEEEVAANPPEMRQGQVEQPEEHSSSDIGSPPLCSLSSYCVNDRPPDE</sequence>
<evidence type="ECO:0000313" key="2">
    <source>
        <dbReference type="Proteomes" id="UP000095280"/>
    </source>
</evidence>
<organism evidence="2 3">
    <name type="scientific">Macrostomum lignano</name>
    <dbReference type="NCBI Taxonomy" id="282301"/>
    <lineage>
        <taxon>Eukaryota</taxon>
        <taxon>Metazoa</taxon>
        <taxon>Spiralia</taxon>
        <taxon>Lophotrochozoa</taxon>
        <taxon>Platyhelminthes</taxon>
        <taxon>Rhabditophora</taxon>
        <taxon>Macrostomorpha</taxon>
        <taxon>Macrostomida</taxon>
        <taxon>Macrostomidae</taxon>
        <taxon>Macrostomum</taxon>
    </lineage>
</organism>
<protein>
    <submittedName>
        <fullName evidence="3">C2 NT-type domain-containing protein</fullName>
    </submittedName>
</protein>
<accession>A0A1I8IYW8</accession>
<evidence type="ECO:0000313" key="3">
    <source>
        <dbReference type="WBParaSite" id="maker-uti_cns_0033945-snap-gene-0.1-mRNA-1"/>
    </source>
</evidence>
<keyword evidence="2" id="KW-1185">Reference proteome</keyword>
<dbReference type="Proteomes" id="UP000095280">
    <property type="component" value="Unplaced"/>
</dbReference>
<feature type="region of interest" description="Disordered" evidence="1">
    <location>
        <begin position="101"/>
        <end position="147"/>
    </location>
</feature>
<dbReference type="WBParaSite" id="maker-uti_cns_0033945-snap-gene-0.1-mRNA-1">
    <property type="protein sequence ID" value="maker-uti_cns_0033945-snap-gene-0.1-mRNA-1"/>
    <property type="gene ID" value="maker-uti_cns_0033945-snap-gene-0.1"/>
</dbReference>